<dbReference type="PANTHER" id="PTHR33498:SF1">
    <property type="entry name" value="TRANSPOSASE FOR INSERTION SEQUENCE ELEMENT IS1557"/>
    <property type="match status" value="1"/>
</dbReference>
<dbReference type="Pfam" id="PF01610">
    <property type="entry name" value="DDE_Tnp_ISL3"/>
    <property type="match status" value="1"/>
</dbReference>
<gene>
    <name evidence="2" type="ORF">FC65_GL000282</name>
</gene>
<evidence type="ECO:0000259" key="1">
    <source>
        <dbReference type="Pfam" id="PF01610"/>
    </source>
</evidence>
<dbReference type="InterPro" id="IPR002560">
    <property type="entry name" value="Transposase_DDE"/>
</dbReference>
<dbReference type="PANTHER" id="PTHR33498">
    <property type="entry name" value="TRANSPOSASE FOR INSERTION SEQUENCE ELEMENT IS1557"/>
    <property type="match status" value="1"/>
</dbReference>
<evidence type="ECO:0000313" key="3">
    <source>
        <dbReference type="Proteomes" id="UP000051217"/>
    </source>
</evidence>
<dbReference type="EMBL" id="AZFI01000121">
    <property type="protein sequence ID" value="KRM25780.1"/>
    <property type="molecule type" value="Genomic_DNA"/>
</dbReference>
<keyword evidence="3" id="KW-1185">Reference proteome</keyword>
<reference evidence="2 3" key="1">
    <citation type="journal article" date="2015" name="Genome Announc.">
        <title>Expanding the biotechnology potential of lactobacilli through comparative genomics of 213 strains and associated genera.</title>
        <authorList>
            <person name="Sun Z."/>
            <person name="Harris H.M."/>
            <person name="McCann A."/>
            <person name="Guo C."/>
            <person name="Argimon S."/>
            <person name="Zhang W."/>
            <person name="Yang X."/>
            <person name="Jeffery I.B."/>
            <person name="Cooney J.C."/>
            <person name="Kagawa T.F."/>
            <person name="Liu W."/>
            <person name="Song Y."/>
            <person name="Salvetti E."/>
            <person name="Wrobel A."/>
            <person name="Rasinkangas P."/>
            <person name="Parkhill J."/>
            <person name="Rea M.C."/>
            <person name="O'Sullivan O."/>
            <person name="Ritari J."/>
            <person name="Douillard F.P."/>
            <person name="Paul Ross R."/>
            <person name="Yang R."/>
            <person name="Briner A.E."/>
            <person name="Felis G.E."/>
            <person name="de Vos W.M."/>
            <person name="Barrangou R."/>
            <person name="Klaenhammer T.R."/>
            <person name="Caufield P.W."/>
            <person name="Cui Y."/>
            <person name="Zhang H."/>
            <person name="O'Toole P.W."/>
        </authorList>
    </citation>
    <scope>NUCLEOTIDE SEQUENCE [LARGE SCALE GENOMIC DNA]</scope>
    <source>
        <strain evidence="2 3">DSM 15836</strain>
    </source>
</reference>
<feature type="domain" description="Transposase IS204/IS1001/IS1096/IS1165 DDE" evidence="1">
    <location>
        <begin position="11"/>
        <end position="237"/>
    </location>
</feature>
<protein>
    <submittedName>
        <fullName evidence="2">Transposase</fullName>
    </submittedName>
</protein>
<sequence>MSFNCCDSVTHERVVLLKDRLSKSIIDYFESHFSLVERGNVLSVVVDMNAAYASFIHRLFPNAKVIIDRFHIVQLAGKALYKERVNLVQTVPDTHSRIHRILKSQWKLFHLQATEIDATRVRYLFGVNEYMTQQNAIDLGLDQSPQFKVVYQIYQDLLQAIRTGDSKRMTTLLNHYRVTHTEMDTVMATLRKNKIAVINSCLFQYSNGPLEGINRKIKVLKRNCYGFRNRENFFTRIALIYK</sequence>
<dbReference type="Proteomes" id="UP000051217">
    <property type="component" value="Unassembled WGS sequence"/>
</dbReference>
<evidence type="ECO:0000313" key="2">
    <source>
        <dbReference type="EMBL" id="KRM25780.1"/>
    </source>
</evidence>
<accession>A0ABR5PK74</accession>
<organism evidence="2 3">
    <name type="scientific">Ligilactobacillus acidipiscis DSM 15836</name>
    <dbReference type="NCBI Taxonomy" id="1423716"/>
    <lineage>
        <taxon>Bacteria</taxon>
        <taxon>Bacillati</taxon>
        <taxon>Bacillota</taxon>
        <taxon>Bacilli</taxon>
        <taxon>Lactobacillales</taxon>
        <taxon>Lactobacillaceae</taxon>
        <taxon>Ligilactobacillus</taxon>
    </lineage>
</organism>
<dbReference type="InterPro" id="IPR047951">
    <property type="entry name" value="Transpos_ISL3"/>
</dbReference>
<comment type="caution">
    <text evidence="2">The sequence shown here is derived from an EMBL/GenBank/DDBJ whole genome shotgun (WGS) entry which is preliminary data.</text>
</comment>
<name>A0ABR5PK74_9LACO</name>
<proteinExistence type="predicted"/>